<name>A0A9N9PHU4_9GLOM</name>
<protein>
    <submittedName>
        <fullName evidence="1">17050_t:CDS:1</fullName>
    </submittedName>
</protein>
<feature type="non-terminal residue" evidence="1">
    <location>
        <position position="1"/>
    </location>
</feature>
<gene>
    <name evidence="1" type="ORF">RFULGI_LOCUS19387</name>
</gene>
<dbReference type="Proteomes" id="UP000789396">
    <property type="component" value="Unassembled WGS sequence"/>
</dbReference>
<feature type="non-terminal residue" evidence="1">
    <location>
        <position position="44"/>
    </location>
</feature>
<comment type="caution">
    <text evidence="1">The sequence shown here is derived from an EMBL/GenBank/DDBJ whole genome shotgun (WGS) entry which is preliminary data.</text>
</comment>
<proteinExistence type="predicted"/>
<dbReference type="EMBL" id="CAJVPZ010095075">
    <property type="protein sequence ID" value="CAG8817940.1"/>
    <property type="molecule type" value="Genomic_DNA"/>
</dbReference>
<evidence type="ECO:0000313" key="2">
    <source>
        <dbReference type="Proteomes" id="UP000789396"/>
    </source>
</evidence>
<keyword evidence="2" id="KW-1185">Reference proteome</keyword>
<reference evidence="1" key="1">
    <citation type="submission" date="2021-06" db="EMBL/GenBank/DDBJ databases">
        <authorList>
            <person name="Kallberg Y."/>
            <person name="Tangrot J."/>
            <person name="Rosling A."/>
        </authorList>
    </citation>
    <scope>NUCLEOTIDE SEQUENCE</scope>
    <source>
        <strain evidence="1">IN212</strain>
    </source>
</reference>
<dbReference type="AlphaFoldDB" id="A0A9N9PHU4"/>
<organism evidence="1 2">
    <name type="scientific">Racocetra fulgida</name>
    <dbReference type="NCBI Taxonomy" id="60492"/>
    <lineage>
        <taxon>Eukaryota</taxon>
        <taxon>Fungi</taxon>
        <taxon>Fungi incertae sedis</taxon>
        <taxon>Mucoromycota</taxon>
        <taxon>Glomeromycotina</taxon>
        <taxon>Glomeromycetes</taxon>
        <taxon>Diversisporales</taxon>
        <taxon>Gigasporaceae</taxon>
        <taxon>Racocetra</taxon>
    </lineage>
</organism>
<dbReference type="OrthoDB" id="10479173at2759"/>
<sequence>GITLEPMSCSKQMGTPSYSNIRFKGKQKTLDQIAEPLENNLRAE</sequence>
<accession>A0A9N9PHU4</accession>
<evidence type="ECO:0000313" key="1">
    <source>
        <dbReference type="EMBL" id="CAG8817940.1"/>
    </source>
</evidence>